<sequence length="736" mass="80891">MRALFRLDGRGLNPVRQLQVMRRNTGTHGLMENGPPNDVVPCDNHAPLGTVCSEEEKPACDEEDDPLAAVAASPFGKADKVEVEARAVCDPSVAASPSDKVEAPAPVACGPRDEPFAAVAASLLDEVAAPAPVACGPRDEPFAAVAALLPDKVEAPAPAACDPRDDSFVSQKAVQRATDSADDQAMDVEMPEWVSVVMDILGPHLRDSHWGDGAITYGSDCSGIDSPRWALSQLVEALQVRHRKKLKLVYEFASEAPGKEGLWQKRLLLLNDPPPRILYDDMLARGEEEGPDFVNGGHCEVPRVQWYTGGFECQDLSNLNVSRKSLSLNITEESGMSSRTLSQSLKYIKSKRPAFVVLENVSKKKTGEIVCAELTQMGYICCCLFANSSSYGVPQSRSRLYVAAVCADQVHVEHGPLQWIQWLQEISTRAVAPPFSSYMLPNDDGLVQNFLADRQKHPKTQQEIIESLEKGASWPKCFEKHQEARSCIQTMLGKKVPSCRQLFKKYANEWSKTLPAREQDVLYLHLFVLEQHRGRPDFPVIWDLTHNVTFAAWKEEQYEEKLPCLLRKHRYYHCGQQRLILGCELLRGQGFPKSIKTSGRVVAARDPDFSDPDHNTVCDVPDAQLNSIAGNTISVPVVGSIMACMMAGCQLVTAPTDAANKAAVANAMWPIRFPNAQSSTDGVWVGSQRIAAHAGRFDCIHMAAKPEASSASKRRLEASSHDADVSKQKTLKQCGW</sequence>
<evidence type="ECO:0000313" key="7">
    <source>
        <dbReference type="EMBL" id="CAL4796058.1"/>
    </source>
</evidence>
<dbReference type="Gene3D" id="3.40.50.150">
    <property type="entry name" value="Vaccinia Virus protein VP39"/>
    <property type="match status" value="1"/>
</dbReference>
<dbReference type="OrthoDB" id="423221at2759"/>
<dbReference type="GO" id="GO:0005634">
    <property type="term" value="C:nucleus"/>
    <property type="evidence" value="ECO:0007669"/>
    <property type="project" value="TreeGrafter"/>
</dbReference>
<dbReference type="InterPro" id="IPR001525">
    <property type="entry name" value="C5_MeTfrase"/>
</dbReference>
<reference evidence="7 8" key="2">
    <citation type="submission" date="2024-05" db="EMBL/GenBank/DDBJ databases">
        <authorList>
            <person name="Chen Y."/>
            <person name="Shah S."/>
            <person name="Dougan E. K."/>
            <person name="Thang M."/>
            <person name="Chan C."/>
        </authorList>
    </citation>
    <scope>NUCLEOTIDE SEQUENCE [LARGE SCALE GENOMIC DNA]</scope>
</reference>
<gene>
    <name evidence="6" type="ORF">C1SCF055_LOCUS34153</name>
</gene>
<dbReference type="EMBL" id="CAMXCT010004368">
    <property type="protein sequence ID" value="CAI4008746.1"/>
    <property type="molecule type" value="Genomic_DNA"/>
</dbReference>
<dbReference type="SUPFAM" id="SSF53335">
    <property type="entry name" value="S-adenosyl-L-methionine-dependent methyltransferases"/>
    <property type="match status" value="1"/>
</dbReference>
<accession>A0A9P1DFN4</accession>
<evidence type="ECO:0000313" key="8">
    <source>
        <dbReference type="Proteomes" id="UP001152797"/>
    </source>
</evidence>
<dbReference type="GO" id="GO:0003677">
    <property type="term" value="F:DNA binding"/>
    <property type="evidence" value="ECO:0007669"/>
    <property type="project" value="TreeGrafter"/>
</dbReference>
<dbReference type="GO" id="GO:0032259">
    <property type="term" value="P:methylation"/>
    <property type="evidence" value="ECO:0007669"/>
    <property type="project" value="UniProtKB-KW"/>
</dbReference>
<reference evidence="6" key="1">
    <citation type="submission" date="2022-10" db="EMBL/GenBank/DDBJ databases">
        <authorList>
            <person name="Chen Y."/>
            <person name="Dougan E. K."/>
            <person name="Chan C."/>
            <person name="Rhodes N."/>
            <person name="Thang M."/>
        </authorList>
    </citation>
    <scope>NUCLEOTIDE SEQUENCE</scope>
</reference>
<evidence type="ECO:0000256" key="4">
    <source>
        <dbReference type="ARBA" id="ARBA00022691"/>
    </source>
</evidence>
<feature type="compositionally biased region" description="Basic and acidic residues" evidence="5">
    <location>
        <begin position="714"/>
        <end position="727"/>
    </location>
</feature>
<evidence type="ECO:0000256" key="2">
    <source>
        <dbReference type="ARBA" id="ARBA00022603"/>
    </source>
</evidence>
<proteinExistence type="predicted"/>
<dbReference type="PANTHER" id="PTHR10629">
    <property type="entry name" value="CYTOSINE-SPECIFIC METHYLTRANSFERASE"/>
    <property type="match status" value="1"/>
</dbReference>
<dbReference type="InterPro" id="IPR029063">
    <property type="entry name" value="SAM-dependent_MTases_sf"/>
</dbReference>
<dbReference type="GO" id="GO:0003886">
    <property type="term" value="F:DNA (cytosine-5-)-methyltransferase activity"/>
    <property type="evidence" value="ECO:0007669"/>
    <property type="project" value="UniProtKB-EC"/>
</dbReference>
<dbReference type="InterPro" id="IPR050390">
    <property type="entry name" value="C5-Methyltransferase"/>
</dbReference>
<comment type="caution">
    <text evidence="6">The sequence shown here is derived from an EMBL/GenBank/DDBJ whole genome shotgun (WGS) entry which is preliminary data.</text>
</comment>
<keyword evidence="8" id="KW-1185">Reference proteome</keyword>
<evidence type="ECO:0000256" key="1">
    <source>
        <dbReference type="ARBA" id="ARBA00011975"/>
    </source>
</evidence>
<dbReference type="GO" id="GO:0044027">
    <property type="term" value="P:negative regulation of gene expression via chromosomal CpG island methylation"/>
    <property type="evidence" value="ECO:0007669"/>
    <property type="project" value="TreeGrafter"/>
</dbReference>
<dbReference type="EC" id="2.1.1.37" evidence="1"/>
<organism evidence="6">
    <name type="scientific">Cladocopium goreaui</name>
    <dbReference type="NCBI Taxonomy" id="2562237"/>
    <lineage>
        <taxon>Eukaryota</taxon>
        <taxon>Sar</taxon>
        <taxon>Alveolata</taxon>
        <taxon>Dinophyceae</taxon>
        <taxon>Suessiales</taxon>
        <taxon>Symbiodiniaceae</taxon>
        <taxon>Cladocopium</taxon>
    </lineage>
</organism>
<evidence type="ECO:0000313" key="6">
    <source>
        <dbReference type="EMBL" id="CAI4008746.1"/>
    </source>
</evidence>
<dbReference type="EMBL" id="CAMXCT020004368">
    <property type="protein sequence ID" value="CAL1162121.1"/>
    <property type="molecule type" value="Genomic_DNA"/>
</dbReference>
<dbReference type="Pfam" id="PF00145">
    <property type="entry name" value="DNA_methylase"/>
    <property type="match status" value="1"/>
</dbReference>
<protein>
    <recommendedName>
        <fullName evidence="1">DNA (cytosine-5-)-methyltransferase</fullName>
        <ecNumber evidence="1">2.1.1.37</ecNumber>
    </recommendedName>
</protein>
<dbReference type="PANTHER" id="PTHR10629:SF50">
    <property type="entry name" value="DNA (CYTOSINE-5)-METHYLTRANSFERASE CMT3"/>
    <property type="match status" value="1"/>
</dbReference>
<keyword evidence="2 7" id="KW-0489">Methyltransferase</keyword>
<dbReference type="EMBL" id="CAMXCT030004368">
    <property type="protein sequence ID" value="CAL4796058.1"/>
    <property type="molecule type" value="Genomic_DNA"/>
</dbReference>
<keyword evidence="3" id="KW-0808">Transferase</keyword>
<dbReference type="Proteomes" id="UP001152797">
    <property type="component" value="Unassembled WGS sequence"/>
</dbReference>
<name>A0A9P1DFN4_9DINO</name>
<feature type="region of interest" description="Disordered" evidence="5">
    <location>
        <begin position="710"/>
        <end position="736"/>
    </location>
</feature>
<keyword evidence="4" id="KW-0949">S-adenosyl-L-methionine</keyword>
<evidence type="ECO:0000256" key="5">
    <source>
        <dbReference type="SAM" id="MobiDB-lite"/>
    </source>
</evidence>
<evidence type="ECO:0000256" key="3">
    <source>
        <dbReference type="ARBA" id="ARBA00022679"/>
    </source>
</evidence>
<dbReference type="AlphaFoldDB" id="A0A9P1DFN4"/>